<keyword evidence="4" id="KW-1185">Reference proteome</keyword>
<dbReference type="PROSITE" id="PS51746">
    <property type="entry name" value="PPM_2"/>
    <property type="match status" value="1"/>
</dbReference>
<dbReference type="STRING" id="1081104.A0A168EDU2"/>
<feature type="domain" description="PPM-type phosphatase" evidence="2">
    <location>
        <begin position="27"/>
        <end position="414"/>
    </location>
</feature>
<dbReference type="GO" id="GO:0004741">
    <property type="term" value="F:[pyruvate dehydrogenase (acetyl-transferring)]-phosphatase activity"/>
    <property type="evidence" value="ECO:0007669"/>
    <property type="project" value="TreeGrafter"/>
</dbReference>
<dbReference type="CDD" id="cd00143">
    <property type="entry name" value="PP2Cc"/>
    <property type="match status" value="1"/>
</dbReference>
<organism evidence="3 4">
    <name type="scientific">Cordyceps fumosorosea (strain ARSEF 2679)</name>
    <name type="common">Isaria fumosorosea</name>
    <dbReference type="NCBI Taxonomy" id="1081104"/>
    <lineage>
        <taxon>Eukaryota</taxon>
        <taxon>Fungi</taxon>
        <taxon>Dikarya</taxon>
        <taxon>Ascomycota</taxon>
        <taxon>Pezizomycotina</taxon>
        <taxon>Sordariomycetes</taxon>
        <taxon>Hypocreomycetidae</taxon>
        <taxon>Hypocreales</taxon>
        <taxon>Cordycipitaceae</taxon>
        <taxon>Cordyceps</taxon>
    </lineage>
</organism>
<dbReference type="AlphaFoldDB" id="A0A168EDU2"/>
<comment type="caution">
    <text evidence="3">The sequence shown here is derived from an EMBL/GenBank/DDBJ whole genome shotgun (WGS) entry which is preliminary data.</text>
</comment>
<gene>
    <name evidence="3" type="ORF">ISF_00594</name>
</gene>
<evidence type="ECO:0000256" key="1">
    <source>
        <dbReference type="SAM" id="MobiDB-lite"/>
    </source>
</evidence>
<feature type="compositionally biased region" description="Basic and acidic residues" evidence="1">
    <location>
        <begin position="200"/>
        <end position="216"/>
    </location>
</feature>
<evidence type="ECO:0000313" key="3">
    <source>
        <dbReference type="EMBL" id="OAA73693.1"/>
    </source>
</evidence>
<dbReference type="PANTHER" id="PTHR13832:SF792">
    <property type="entry name" value="GM14286P"/>
    <property type="match status" value="1"/>
</dbReference>
<dbReference type="GeneID" id="30016886"/>
<dbReference type="Pfam" id="PF00481">
    <property type="entry name" value="PP2C"/>
    <property type="match status" value="1"/>
</dbReference>
<dbReference type="GO" id="GO:0005739">
    <property type="term" value="C:mitochondrion"/>
    <property type="evidence" value="ECO:0007669"/>
    <property type="project" value="TreeGrafter"/>
</dbReference>
<sequence length="414" mass="46241">MSSGLPESKDDVARRLSQHAYSTSLRSIGIKRADGAQLHSNSPCEDHFNCAQPFTPWQGGTWAAVTVFDGHNGPQTAEFLQKELLAWVQTRLSKLEPESRTDKGICRAIETCFTDLDEAIIGPYVGNMRNNDVTLVEKIRAMQLAMSGSCALLVLFNPDARTLYTACTGDSRAVLGRQTSDGTWRPEALSQDQNGSNESEMARIRDEHPNEEAATRDGKVLGLAVTRAFGDVPWKASHDVLAELSQRCFTHYPMAKEKAPTPPYLTAKPVITVTKLQDGAPAILTLASDGLWDMCEDWEVVDLAVRWLEAQPKSALEEMDVKIKMAPETVWWKRRTRQEAKPDPGFDFLARWDGFDVRFTEKKTTVEDLDNVAVHLLRNACGGNHQELLTAKLAFEPPYSRNVRDDMTVQVLFF</sequence>
<feature type="region of interest" description="Disordered" evidence="1">
    <location>
        <begin position="177"/>
        <end position="216"/>
    </location>
</feature>
<dbReference type="InterPro" id="IPR036457">
    <property type="entry name" value="PPM-type-like_dom_sf"/>
</dbReference>
<proteinExistence type="predicted"/>
<dbReference type="PANTHER" id="PTHR13832">
    <property type="entry name" value="PROTEIN PHOSPHATASE 2C"/>
    <property type="match status" value="1"/>
</dbReference>
<feature type="compositionally biased region" description="Polar residues" evidence="1">
    <location>
        <begin position="190"/>
        <end position="199"/>
    </location>
</feature>
<evidence type="ECO:0000259" key="2">
    <source>
        <dbReference type="PROSITE" id="PS51746"/>
    </source>
</evidence>
<protein>
    <submittedName>
        <fullName evidence="3">Protein phosphatase 2C</fullName>
    </submittedName>
</protein>
<dbReference type="InterPro" id="IPR015655">
    <property type="entry name" value="PP2C"/>
</dbReference>
<dbReference type="InterPro" id="IPR001932">
    <property type="entry name" value="PPM-type_phosphatase-like_dom"/>
</dbReference>
<reference evidence="3 4" key="1">
    <citation type="journal article" date="2016" name="Genome Biol. Evol.">
        <title>Divergent and convergent evolution of fungal pathogenicity.</title>
        <authorList>
            <person name="Shang Y."/>
            <person name="Xiao G."/>
            <person name="Zheng P."/>
            <person name="Cen K."/>
            <person name="Zhan S."/>
            <person name="Wang C."/>
        </authorList>
    </citation>
    <scope>NUCLEOTIDE SEQUENCE [LARGE SCALE GENOMIC DNA]</scope>
    <source>
        <strain evidence="3 4">ARSEF 2679</strain>
    </source>
</reference>
<dbReference type="OrthoDB" id="420076at2759"/>
<dbReference type="RefSeq" id="XP_018708651.1">
    <property type="nucleotide sequence ID" value="XM_018844201.1"/>
</dbReference>
<dbReference type="Proteomes" id="UP000076744">
    <property type="component" value="Unassembled WGS sequence"/>
</dbReference>
<dbReference type="SMART" id="SM00332">
    <property type="entry name" value="PP2Cc"/>
    <property type="match status" value="1"/>
</dbReference>
<evidence type="ECO:0000313" key="4">
    <source>
        <dbReference type="Proteomes" id="UP000076744"/>
    </source>
</evidence>
<dbReference type="Gene3D" id="3.60.40.10">
    <property type="entry name" value="PPM-type phosphatase domain"/>
    <property type="match status" value="1"/>
</dbReference>
<name>A0A168EDU2_CORFA</name>
<dbReference type="SUPFAM" id="SSF81606">
    <property type="entry name" value="PP2C-like"/>
    <property type="match status" value="1"/>
</dbReference>
<dbReference type="EMBL" id="AZHB01000001">
    <property type="protein sequence ID" value="OAA73693.1"/>
    <property type="molecule type" value="Genomic_DNA"/>
</dbReference>
<accession>A0A168EDU2</accession>